<evidence type="ECO:0000313" key="5">
    <source>
        <dbReference type="Proteomes" id="UP000319829"/>
    </source>
</evidence>
<dbReference type="Gene3D" id="3.20.20.140">
    <property type="entry name" value="Metal-dependent hydrolases"/>
    <property type="match status" value="1"/>
</dbReference>
<dbReference type="InterPro" id="IPR018228">
    <property type="entry name" value="DNase_TatD-rel_CS"/>
</dbReference>
<dbReference type="Pfam" id="PF01026">
    <property type="entry name" value="TatD_DNase"/>
    <property type="match status" value="1"/>
</dbReference>
<keyword evidence="1 3" id="KW-0479">Metal-binding</keyword>
<dbReference type="EMBL" id="VBOU01000013">
    <property type="protein sequence ID" value="TMQ55825.1"/>
    <property type="molecule type" value="Genomic_DNA"/>
</dbReference>
<dbReference type="AlphaFoldDB" id="A0A538SWU8"/>
<dbReference type="CDD" id="cd01310">
    <property type="entry name" value="TatD_DNAse"/>
    <property type="match status" value="1"/>
</dbReference>
<feature type="binding site" evidence="3">
    <location>
        <position position="219"/>
    </location>
    <ligand>
        <name>a divalent metal cation</name>
        <dbReference type="ChEBI" id="CHEBI:60240"/>
        <label>1</label>
    </ligand>
</feature>
<reference evidence="4 5" key="1">
    <citation type="journal article" date="2019" name="Nat. Microbiol.">
        <title>Mediterranean grassland soil C-N compound turnover is dependent on rainfall and depth, and is mediated by genomically divergent microorganisms.</title>
        <authorList>
            <person name="Diamond S."/>
            <person name="Andeer P.F."/>
            <person name="Li Z."/>
            <person name="Crits-Christoph A."/>
            <person name="Burstein D."/>
            <person name="Anantharaman K."/>
            <person name="Lane K.R."/>
            <person name="Thomas B.C."/>
            <person name="Pan C."/>
            <person name="Northen T.R."/>
            <person name="Banfield J.F."/>
        </authorList>
    </citation>
    <scope>NUCLEOTIDE SEQUENCE [LARGE SCALE GENOMIC DNA]</scope>
    <source>
        <strain evidence="4">WS_4</strain>
    </source>
</reference>
<evidence type="ECO:0000256" key="2">
    <source>
        <dbReference type="ARBA" id="ARBA00022801"/>
    </source>
</evidence>
<dbReference type="SUPFAM" id="SSF51556">
    <property type="entry name" value="Metallo-dependent hydrolases"/>
    <property type="match status" value="1"/>
</dbReference>
<dbReference type="Proteomes" id="UP000319829">
    <property type="component" value="Unassembled WGS sequence"/>
</dbReference>
<dbReference type="GO" id="GO:0016788">
    <property type="term" value="F:hydrolase activity, acting on ester bonds"/>
    <property type="evidence" value="ECO:0007669"/>
    <property type="project" value="InterPro"/>
</dbReference>
<evidence type="ECO:0000313" key="4">
    <source>
        <dbReference type="EMBL" id="TMQ55825.1"/>
    </source>
</evidence>
<dbReference type="GO" id="GO:0046872">
    <property type="term" value="F:metal ion binding"/>
    <property type="evidence" value="ECO:0007669"/>
    <property type="project" value="UniProtKB-KW"/>
</dbReference>
<dbReference type="FunFam" id="3.20.20.140:FF:000005">
    <property type="entry name" value="TatD family hydrolase"/>
    <property type="match status" value="1"/>
</dbReference>
<feature type="binding site" evidence="3">
    <location>
        <position position="145"/>
    </location>
    <ligand>
        <name>a divalent metal cation</name>
        <dbReference type="ChEBI" id="CHEBI:60240"/>
        <label>2</label>
    </ligand>
</feature>
<feature type="binding site" evidence="3">
    <location>
        <position position="22"/>
    </location>
    <ligand>
        <name>a divalent metal cation</name>
        <dbReference type="ChEBI" id="CHEBI:60240"/>
        <label>1</label>
    </ligand>
</feature>
<proteinExistence type="predicted"/>
<name>A0A538SWU8_UNCEI</name>
<protein>
    <submittedName>
        <fullName evidence="4">TatD family deoxyribonuclease</fullName>
    </submittedName>
</protein>
<dbReference type="InterPro" id="IPR001130">
    <property type="entry name" value="TatD-like"/>
</dbReference>
<feature type="binding site" evidence="3">
    <location>
        <position position="108"/>
    </location>
    <ligand>
        <name>a divalent metal cation</name>
        <dbReference type="ChEBI" id="CHEBI:60240"/>
        <label>1</label>
    </ligand>
</feature>
<accession>A0A538SWU8</accession>
<feature type="binding site" evidence="3">
    <location>
        <position position="24"/>
    </location>
    <ligand>
        <name>a divalent metal cation</name>
        <dbReference type="ChEBI" id="CHEBI:60240"/>
        <label>1</label>
    </ligand>
</feature>
<dbReference type="NCBIfam" id="TIGR00010">
    <property type="entry name" value="YchF/TatD family DNA exonuclease"/>
    <property type="match status" value="1"/>
</dbReference>
<keyword evidence="2" id="KW-0378">Hydrolase</keyword>
<gene>
    <name evidence="4" type="ORF">E6K74_02000</name>
</gene>
<dbReference type="PANTHER" id="PTHR46124:SF2">
    <property type="entry name" value="D-AMINOACYL-TRNA DEACYLASE"/>
    <property type="match status" value="1"/>
</dbReference>
<dbReference type="PROSITE" id="PS01090">
    <property type="entry name" value="TATD_2"/>
    <property type="match status" value="1"/>
</dbReference>
<comment type="caution">
    <text evidence="4">The sequence shown here is derived from an EMBL/GenBank/DDBJ whole genome shotgun (WGS) entry which is preliminary data.</text>
</comment>
<dbReference type="PIRSF" id="PIRSF005902">
    <property type="entry name" value="DNase_TatD"/>
    <property type="match status" value="1"/>
</dbReference>
<dbReference type="InterPro" id="IPR015991">
    <property type="entry name" value="TatD/YcfH-like"/>
</dbReference>
<dbReference type="PANTHER" id="PTHR46124">
    <property type="entry name" value="D-AMINOACYL-TRNA DEACYLASE"/>
    <property type="match status" value="1"/>
</dbReference>
<feature type="binding site" evidence="3">
    <location>
        <position position="170"/>
    </location>
    <ligand>
        <name>a divalent metal cation</name>
        <dbReference type="ChEBI" id="CHEBI:60240"/>
        <label>2</label>
    </ligand>
</feature>
<dbReference type="GO" id="GO:0004536">
    <property type="term" value="F:DNA nuclease activity"/>
    <property type="evidence" value="ECO:0007669"/>
    <property type="project" value="InterPro"/>
</dbReference>
<dbReference type="GO" id="GO:0005829">
    <property type="term" value="C:cytosol"/>
    <property type="evidence" value="ECO:0007669"/>
    <property type="project" value="TreeGrafter"/>
</dbReference>
<evidence type="ECO:0000256" key="1">
    <source>
        <dbReference type="ARBA" id="ARBA00022723"/>
    </source>
</evidence>
<organism evidence="4 5">
    <name type="scientific">Eiseniibacteriota bacterium</name>
    <dbReference type="NCBI Taxonomy" id="2212470"/>
    <lineage>
        <taxon>Bacteria</taxon>
        <taxon>Candidatus Eiseniibacteriota</taxon>
    </lineage>
</organism>
<dbReference type="InterPro" id="IPR032466">
    <property type="entry name" value="Metal_Hydrolase"/>
</dbReference>
<sequence length="270" mass="29223">MGRAARSIEASLPPDRALIDSHAHLGRSDFDSDRDEVLARAVSAGVSFVVEAGTDAESSRRAIELSRRHPHVRAAVGMHPCDVREGRESEMDEIESLAGEPEVVAIGETGLDFHWKENAAPEVQERFLRRHIAISRKTGKPLVLHHREAAERVADILEEEGVLPPGGSFHCFAGDLALARRVVAMGFKIGVGGSSTFKKSPLPAILRQLDLTDVVLETDSPYLAPMPHRGKRNEPAYLALVRDQLAGALGVAPGALEEATDAASRSLFRL</sequence>
<evidence type="ECO:0000256" key="3">
    <source>
        <dbReference type="PIRSR" id="PIRSR005902-1"/>
    </source>
</evidence>